<dbReference type="EMBL" id="CP017755">
    <property type="protein sequence ID" value="AOZ08934.1"/>
    <property type="molecule type" value="Genomic_DNA"/>
</dbReference>
<evidence type="ECO:0000256" key="9">
    <source>
        <dbReference type="SAM" id="Phobius"/>
    </source>
</evidence>
<dbReference type="PANTHER" id="PTHR30625:SF3">
    <property type="entry name" value="TOL-PAL SYSTEM PROTEIN TOLQ"/>
    <property type="match status" value="1"/>
</dbReference>
<evidence type="ECO:0000256" key="7">
    <source>
        <dbReference type="ARBA" id="ARBA00023157"/>
    </source>
</evidence>
<feature type="transmembrane region" description="Helical" evidence="9">
    <location>
        <begin position="531"/>
        <end position="552"/>
    </location>
</feature>
<comment type="similarity">
    <text evidence="8">Belongs to the exbB/tolQ family.</text>
</comment>
<keyword evidence="8" id="KW-0813">Transport</keyword>
<organism evidence="12 13">
    <name type="scientific">Cupriavidus malaysiensis</name>
    <dbReference type="NCBI Taxonomy" id="367825"/>
    <lineage>
        <taxon>Bacteria</taxon>
        <taxon>Pseudomonadati</taxon>
        <taxon>Pseudomonadota</taxon>
        <taxon>Betaproteobacteria</taxon>
        <taxon>Burkholderiales</taxon>
        <taxon>Burkholderiaceae</taxon>
        <taxon>Cupriavidus</taxon>
    </lineage>
</organism>
<evidence type="ECO:0000256" key="5">
    <source>
        <dbReference type="ARBA" id="ARBA00022989"/>
    </source>
</evidence>
<evidence type="ECO:0000256" key="8">
    <source>
        <dbReference type="RuleBase" id="RU004057"/>
    </source>
</evidence>
<feature type="domain" description="LamG-like jellyroll fold" evidence="11">
    <location>
        <begin position="200"/>
        <end position="329"/>
    </location>
</feature>
<dbReference type="Pfam" id="PF13385">
    <property type="entry name" value="Laminin_G_3"/>
    <property type="match status" value="1"/>
</dbReference>
<keyword evidence="4 10" id="KW-0732">Signal</keyword>
<dbReference type="InterPro" id="IPR018765">
    <property type="entry name" value="DUF2341"/>
</dbReference>
<evidence type="ECO:0000259" key="11">
    <source>
        <dbReference type="SMART" id="SM00560"/>
    </source>
</evidence>
<keyword evidence="2" id="KW-1003">Cell membrane</keyword>
<evidence type="ECO:0000256" key="1">
    <source>
        <dbReference type="ARBA" id="ARBA00004651"/>
    </source>
</evidence>
<dbReference type="InterPro" id="IPR050790">
    <property type="entry name" value="ExbB/TolQ_transport"/>
</dbReference>
<evidence type="ECO:0000313" key="13">
    <source>
        <dbReference type="Proteomes" id="UP000177515"/>
    </source>
</evidence>
<keyword evidence="13" id="KW-1185">Reference proteome</keyword>
<keyword evidence="6 9" id="KW-0472">Membrane</keyword>
<dbReference type="Gene3D" id="2.60.120.200">
    <property type="match status" value="1"/>
</dbReference>
<sequence length="593" mass="62585">MRRILPFLLALLGAMMPALAHAWWQPDWAYRKPITIDAGPQGGNIAADPGRMPVLLRLHTGNFSFEGVNETGADLRFVAADDKTVLNHQVEQFDPMLGIALVWVDVPAVSASGKQQIWMYYGNRKAPAAGNGQRVFDPDYTAVYHFGEANVPARDTTAYGNHSQSAVVTLDGAIIGKGAQAGAAPVILPASPSLAVAAGGSFTFSAWVRPEKLGPQEAIYVRRDGAGELVVGIDQGVPFVRVNGQTSQPGQPVQAGQWSHLAVSADGKAVTLYVGGRPAATLAAALPALKTPASIGADVEGANGAGGALARFAGAIDEVRVSKVARPAALLLADAVSQGAESRLTAFGPDEQQAGKSHFGFIIAAMPIDAWVVVCLLGVMMALSWLIMITKSRSYSSNARANAAFMDHFRETAGAPLDRLAESGRVPEDVRAQSSLWRLYEVAVDEMHRRHQLGYDMNAVSDATISAIRASMDGAMVREVERMGARMNWLSTTIEGAPYVGLFGTVIGIMLVFVVAAMAGAVDINSVAPGMAAALLCTAAGLGVAIPALFGYNWLASRSEGIAADMAVFVDEFTTRLAEEQGEGRRVPHLQRA</sequence>
<feature type="transmembrane region" description="Helical" evidence="9">
    <location>
        <begin position="370"/>
        <end position="390"/>
    </location>
</feature>
<proteinExistence type="inferred from homology"/>
<comment type="subcellular location">
    <subcellularLocation>
        <location evidence="1">Cell membrane</location>
        <topology evidence="1">Multi-pass membrane protein</topology>
    </subcellularLocation>
    <subcellularLocation>
        <location evidence="8">Membrane</location>
        <topology evidence="8">Multi-pass membrane protein</topology>
    </subcellularLocation>
</comment>
<evidence type="ECO:0000256" key="3">
    <source>
        <dbReference type="ARBA" id="ARBA00022692"/>
    </source>
</evidence>
<evidence type="ECO:0000256" key="4">
    <source>
        <dbReference type="ARBA" id="ARBA00022729"/>
    </source>
</evidence>
<feature type="signal peptide" evidence="10">
    <location>
        <begin position="1"/>
        <end position="20"/>
    </location>
</feature>
<dbReference type="SUPFAM" id="SSF49899">
    <property type="entry name" value="Concanavalin A-like lectins/glucanases"/>
    <property type="match status" value="1"/>
</dbReference>
<dbReference type="RefSeq" id="WP_071039560.1">
    <property type="nucleotide sequence ID" value="NZ_CP017755.1"/>
</dbReference>
<keyword evidence="5 9" id="KW-1133">Transmembrane helix</keyword>
<dbReference type="SMART" id="SM00560">
    <property type="entry name" value="LamGL"/>
    <property type="match status" value="1"/>
</dbReference>
<evidence type="ECO:0000313" key="12">
    <source>
        <dbReference type="EMBL" id="AOZ08934.1"/>
    </source>
</evidence>
<name>A0ABN4TR37_9BURK</name>
<gene>
    <name evidence="12" type="ORF">BKK80_23975</name>
</gene>
<feature type="chain" id="PRO_5045238660" evidence="10">
    <location>
        <begin position="21"/>
        <end position="593"/>
    </location>
</feature>
<keyword evidence="3 9" id="KW-0812">Transmembrane</keyword>
<reference evidence="12 13" key="1">
    <citation type="submission" date="2016-10" db="EMBL/GenBank/DDBJ databases">
        <title>Complete genome sequences of three Cupriavidus strains isolated from various Malaysian environments.</title>
        <authorList>
            <person name="Abdullah A.A.-A."/>
            <person name="Shafie N.A.H."/>
            <person name="Lau N.S."/>
        </authorList>
    </citation>
    <scope>NUCLEOTIDE SEQUENCE [LARGE SCALE GENOMIC DNA]</scope>
    <source>
        <strain evidence="12 13">USMAA1020</strain>
    </source>
</reference>
<keyword evidence="8" id="KW-0653">Protein transport</keyword>
<keyword evidence="7" id="KW-1015">Disulfide bond</keyword>
<evidence type="ECO:0000256" key="2">
    <source>
        <dbReference type="ARBA" id="ARBA00022475"/>
    </source>
</evidence>
<dbReference type="Proteomes" id="UP000177515">
    <property type="component" value="Chromosome 2"/>
</dbReference>
<dbReference type="Pfam" id="PF01618">
    <property type="entry name" value="MotA_ExbB"/>
    <property type="match status" value="1"/>
</dbReference>
<evidence type="ECO:0000256" key="6">
    <source>
        <dbReference type="ARBA" id="ARBA00023136"/>
    </source>
</evidence>
<dbReference type="PANTHER" id="PTHR30625">
    <property type="entry name" value="PROTEIN TOLQ"/>
    <property type="match status" value="1"/>
</dbReference>
<accession>A0ABN4TR37</accession>
<dbReference type="InterPro" id="IPR006558">
    <property type="entry name" value="LamG-like"/>
</dbReference>
<dbReference type="Pfam" id="PF10102">
    <property type="entry name" value="DUF2341"/>
    <property type="match status" value="1"/>
</dbReference>
<evidence type="ECO:0000256" key="10">
    <source>
        <dbReference type="SAM" id="SignalP"/>
    </source>
</evidence>
<dbReference type="InterPro" id="IPR013320">
    <property type="entry name" value="ConA-like_dom_sf"/>
</dbReference>
<dbReference type="InterPro" id="IPR002898">
    <property type="entry name" value="MotA_ExbB_proton_chnl"/>
</dbReference>
<feature type="transmembrane region" description="Helical" evidence="9">
    <location>
        <begin position="496"/>
        <end position="519"/>
    </location>
</feature>
<protein>
    <submittedName>
        <fullName evidence="12">Biopolymer transporter ExbB</fullName>
    </submittedName>
</protein>